<protein>
    <recommendedName>
        <fullName evidence="4">Fibrinogen C-terminal domain-containing protein</fullName>
    </recommendedName>
</protein>
<dbReference type="PROSITE" id="PS00514">
    <property type="entry name" value="FIBRINOGEN_C_1"/>
    <property type="match status" value="1"/>
</dbReference>
<feature type="chain" id="PRO_5006016752" description="Fibrinogen C-terminal domain-containing protein" evidence="3">
    <location>
        <begin position="21"/>
        <end position="401"/>
    </location>
</feature>
<feature type="domain" description="Fibrinogen C-terminal" evidence="4">
    <location>
        <begin position="169"/>
        <end position="399"/>
    </location>
</feature>
<dbReference type="EMBL" id="GDRN01066912">
    <property type="protein sequence ID" value="JAI64456.1"/>
    <property type="molecule type" value="Transcribed_RNA"/>
</dbReference>
<dbReference type="Pfam" id="PF00147">
    <property type="entry name" value="Fibrinogen_C"/>
    <property type="match status" value="1"/>
</dbReference>
<sequence length="401" mass="45138">MANMFLMLLVVTLLTDGSKSRTLDGGRGASSFRPQHPMEIAERDSHNGGIVFGLNDIQTGGMEKDGGDGHVIATNEPSGSDPPSGEVEHNDVASLGNVATDEDADNEEEGVSYERMDPEPEENHSFDVDVFQGESDLVVIMRRMYESLTKRLNLLKSRVTSVEQTARDILARLTVMDCSDLKQSTSGSGSYEYTFHMDHNGKRPVTVVCDMETDGGGWTVVQRRLPHSKAVNFDRSWHDYKVGFGHASTDYWVGLDNLYIWTNARHYELRIELSDFEGDTAYAQYSRFYVEGEDEGYRLHVSGYSGTAGDSLGNEGKSDNFTANGMMFTTHDEDHDTSHEINCAKYWKIGGWWFNRCSWANLNGPYREQGEGDGIGINWHMWRNKEYLRSSIMMIRPSRDP</sequence>
<evidence type="ECO:0000256" key="3">
    <source>
        <dbReference type="SAM" id="SignalP"/>
    </source>
</evidence>
<dbReference type="InterPro" id="IPR050373">
    <property type="entry name" value="Fibrinogen_C-term_domain"/>
</dbReference>
<dbReference type="NCBIfam" id="NF040941">
    <property type="entry name" value="GGGWT_bact"/>
    <property type="match status" value="1"/>
</dbReference>
<dbReference type="InterPro" id="IPR020837">
    <property type="entry name" value="Fibrinogen_CS"/>
</dbReference>
<dbReference type="Gene3D" id="3.90.215.10">
    <property type="entry name" value="Gamma Fibrinogen, chain A, domain 1"/>
    <property type="match status" value="1"/>
</dbReference>
<feature type="signal peptide" evidence="3">
    <location>
        <begin position="1"/>
        <end position="20"/>
    </location>
</feature>
<feature type="compositionally biased region" description="Basic and acidic residues" evidence="2">
    <location>
        <begin position="112"/>
        <end position="125"/>
    </location>
</feature>
<evidence type="ECO:0000256" key="2">
    <source>
        <dbReference type="SAM" id="MobiDB-lite"/>
    </source>
</evidence>
<evidence type="ECO:0000256" key="1">
    <source>
        <dbReference type="ARBA" id="ARBA00023157"/>
    </source>
</evidence>
<feature type="region of interest" description="Disordered" evidence="2">
    <location>
        <begin position="63"/>
        <end position="125"/>
    </location>
</feature>
<dbReference type="InterPro" id="IPR036056">
    <property type="entry name" value="Fibrinogen-like_C"/>
</dbReference>
<dbReference type="PANTHER" id="PTHR19143">
    <property type="entry name" value="FIBRINOGEN/TENASCIN/ANGIOPOEITIN"/>
    <property type="match status" value="1"/>
</dbReference>
<feature type="compositionally biased region" description="Acidic residues" evidence="2">
    <location>
        <begin position="100"/>
        <end position="111"/>
    </location>
</feature>
<name>A0A0N7ZCH4_SCYOL</name>
<dbReference type="SUPFAM" id="SSF56496">
    <property type="entry name" value="Fibrinogen C-terminal domain-like"/>
    <property type="match status" value="1"/>
</dbReference>
<organism evidence="5">
    <name type="scientific">Scylla olivacea</name>
    <name type="common">Orange mud crab</name>
    <name type="synonym">Cancer olivacea</name>
    <dbReference type="NCBI Taxonomy" id="85551"/>
    <lineage>
        <taxon>Eukaryota</taxon>
        <taxon>Metazoa</taxon>
        <taxon>Ecdysozoa</taxon>
        <taxon>Arthropoda</taxon>
        <taxon>Crustacea</taxon>
        <taxon>Multicrustacea</taxon>
        <taxon>Malacostraca</taxon>
        <taxon>Eumalacostraca</taxon>
        <taxon>Eucarida</taxon>
        <taxon>Decapoda</taxon>
        <taxon>Pleocyemata</taxon>
        <taxon>Brachyura</taxon>
        <taxon>Eubrachyura</taxon>
        <taxon>Portunoidea</taxon>
        <taxon>Portunidae</taxon>
        <taxon>Portuninae</taxon>
        <taxon>Scylla</taxon>
    </lineage>
</organism>
<dbReference type="AlphaFoldDB" id="A0A0N7ZCH4"/>
<dbReference type="InterPro" id="IPR002181">
    <property type="entry name" value="Fibrinogen_a/b/g_C_dom"/>
</dbReference>
<evidence type="ECO:0000313" key="5">
    <source>
        <dbReference type="EMBL" id="JAI64456.1"/>
    </source>
</evidence>
<dbReference type="GO" id="GO:0005615">
    <property type="term" value="C:extracellular space"/>
    <property type="evidence" value="ECO:0007669"/>
    <property type="project" value="TreeGrafter"/>
</dbReference>
<evidence type="ECO:0000259" key="4">
    <source>
        <dbReference type="PROSITE" id="PS51406"/>
    </source>
</evidence>
<keyword evidence="3" id="KW-0732">Signal</keyword>
<accession>A0A0N7ZCH4</accession>
<dbReference type="CDD" id="cd00087">
    <property type="entry name" value="FReD"/>
    <property type="match status" value="1"/>
</dbReference>
<reference evidence="5" key="1">
    <citation type="submission" date="2015-09" db="EMBL/GenBank/DDBJ databases">
        <title>Scylla olivacea transcriptome.</title>
        <authorList>
            <person name="Ikhwanuddin M."/>
        </authorList>
    </citation>
    <scope>NUCLEOTIDE SEQUENCE</scope>
</reference>
<keyword evidence="1" id="KW-1015">Disulfide bond</keyword>
<dbReference type="SMART" id="SM00186">
    <property type="entry name" value="FBG"/>
    <property type="match status" value="1"/>
</dbReference>
<proteinExistence type="predicted"/>
<dbReference type="InterPro" id="IPR014716">
    <property type="entry name" value="Fibrinogen_a/b/g_C_1"/>
</dbReference>
<dbReference type="PROSITE" id="PS51406">
    <property type="entry name" value="FIBRINOGEN_C_2"/>
    <property type="match status" value="1"/>
</dbReference>